<name>A0ABU3GUC7_9SPHI</name>
<gene>
    <name evidence="2" type="ORF">QE417_002451</name>
</gene>
<evidence type="ECO:0000256" key="1">
    <source>
        <dbReference type="SAM" id="Phobius"/>
    </source>
</evidence>
<dbReference type="Proteomes" id="UP001258315">
    <property type="component" value="Unassembled WGS sequence"/>
</dbReference>
<feature type="transmembrane region" description="Helical" evidence="1">
    <location>
        <begin position="21"/>
        <end position="46"/>
    </location>
</feature>
<evidence type="ECO:0000313" key="3">
    <source>
        <dbReference type="Proteomes" id="UP001258315"/>
    </source>
</evidence>
<accession>A0ABU3GUC7</accession>
<proteinExistence type="predicted"/>
<keyword evidence="3" id="KW-1185">Reference proteome</keyword>
<sequence>MFCLQLQMNFIDENGGNKKRLAWSLFLFRWVRIIYLVISTIGINLFEMIQLEYSKGLSLSFEMT</sequence>
<reference evidence="3" key="1">
    <citation type="submission" date="2023-07" db="EMBL/GenBank/DDBJ databases">
        <title>Functional and genomic diversity of the sorghum phyllosphere microbiome.</title>
        <authorList>
            <person name="Shade A."/>
        </authorList>
    </citation>
    <scope>NUCLEOTIDE SEQUENCE [LARGE SCALE GENOMIC DNA]</scope>
    <source>
        <strain evidence="3">SORGH_AS_0422</strain>
    </source>
</reference>
<dbReference type="EMBL" id="JAVLVU010000001">
    <property type="protein sequence ID" value="MDT3403379.1"/>
    <property type="molecule type" value="Genomic_DNA"/>
</dbReference>
<keyword evidence="1" id="KW-0812">Transmembrane</keyword>
<evidence type="ECO:0000313" key="2">
    <source>
        <dbReference type="EMBL" id="MDT3403379.1"/>
    </source>
</evidence>
<protein>
    <submittedName>
        <fullName evidence="2">Uncharacterized protein</fullName>
    </submittedName>
</protein>
<comment type="caution">
    <text evidence="2">The sequence shown here is derived from an EMBL/GenBank/DDBJ whole genome shotgun (WGS) entry which is preliminary data.</text>
</comment>
<keyword evidence="1" id="KW-0472">Membrane</keyword>
<keyword evidence="1" id="KW-1133">Transmembrane helix</keyword>
<organism evidence="2 3">
    <name type="scientific">Mucilaginibacter terrae</name>
    <dbReference type="NCBI Taxonomy" id="1955052"/>
    <lineage>
        <taxon>Bacteria</taxon>
        <taxon>Pseudomonadati</taxon>
        <taxon>Bacteroidota</taxon>
        <taxon>Sphingobacteriia</taxon>
        <taxon>Sphingobacteriales</taxon>
        <taxon>Sphingobacteriaceae</taxon>
        <taxon>Mucilaginibacter</taxon>
    </lineage>
</organism>